<protein>
    <recommendedName>
        <fullName evidence="9">Ig-like domain-containing protein</fullName>
    </recommendedName>
</protein>
<name>F7B7Z5_ORNAN</name>
<feature type="compositionally biased region" description="Polar residues" evidence="6">
    <location>
        <begin position="128"/>
        <end position="141"/>
    </location>
</feature>
<keyword evidence="5" id="KW-1015">Disulfide bond</keyword>
<dbReference type="FunCoup" id="F7B7Z5">
    <property type="interactions" value="452"/>
</dbReference>
<dbReference type="RefSeq" id="XP_028935859.1">
    <property type="nucleotide sequence ID" value="XM_029080026.2"/>
</dbReference>
<dbReference type="PANTHER" id="PTHR11860">
    <property type="entry name" value="POLYMERIC-IMMUNOGLOBULIN RECEPTOR"/>
    <property type="match status" value="1"/>
</dbReference>
<dbReference type="RefSeq" id="XP_039770174.1">
    <property type="nucleotide sequence ID" value="XM_039914240.1"/>
</dbReference>
<dbReference type="PANTHER" id="PTHR11860:SF87">
    <property type="entry name" value="CMRF35-LIKE MOLECULE 8"/>
    <property type="match status" value="1"/>
</dbReference>
<dbReference type="InterPro" id="IPR007110">
    <property type="entry name" value="Ig-like_dom"/>
</dbReference>
<evidence type="ECO:0000256" key="1">
    <source>
        <dbReference type="ARBA" id="ARBA00004370"/>
    </source>
</evidence>
<keyword evidence="7" id="KW-1133">Transmembrane helix</keyword>
<feature type="transmembrane region" description="Helical" evidence="7">
    <location>
        <begin position="167"/>
        <end position="192"/>
    </location>
</feature>
<dbReference type="eggNOG" id="ENOG502S7MA">
    <property type="taxonomic scope" value="Eukaryota"/>
</dbReference>
<dbReference type="InParanoid" id="F7B7Z5"/>
<keyword evidence="2 7" id="KW-0812">Transmembrane</keyword>
<evidence type="ECO:0000313" key="11">
    <source>
        <dbReference type="Proteomes" id="UP000002279"/>
    </source>
</evidence>
<evidence type="ECO:0000256" key="8">
    <source>
        <dbReference type="SAM" id="SignalP"/>
    </source>
</evidence>
<dbReference type="HOGENOM" id="CLU_051023_3_2_1"/>
<dbReference type="InterPro" id="IPR013106">
    <property type="entry name" value="Ig_V-set"/>
</dbReference>
<evidence type="ECO:0000313" key="10">
    <source>
        <dbReference type="Ensembl" id="ENSOANP00000005214.2"/>
    </source>
</evidence>
<dbReference type="InterPro" id="IPR013783">
    <property type="entry name" value="Ig-like_fold"/>
</dbReference>
<dbReference type="PROSITE" id="PS50835">
    <property type="entry name" value="IG_LIKE"/>
    <property type="match status" value="1"/>
</dbReference>
<evidence type="ECO:0000256" key="2">
    <source>
        <dbReference type="ARBA" id="ARBA00022692"/>
    </source>
</evidence>
<evidence type="ECO:0000256" key="7">
    <source>
        <dbReference type="SAM" id="Phobius"/>
    </source>
</evidence>
<keyword evidence="11" id="KW-1185">Reference proteome</keyword>
<feature type="domain" description="Ig-like" evidence="9">
    <location>
        <begin position="17"/>
        <end position="104"/>
    </location>
</feature>
<evidence type="ECO:0000256" key="6">
    <source>
        <dbReference type="SAM" id="MobiDB-lite"/>
    </source>
</evidence>
<evidence type="ECO:0000256" key="5">
    <source>
        <dbReference type="ARBA" id="ARBA00023157"/>
    </source>
</evidence>
<proteinExistence type="predicted"/>
<sequence>MFLPLALLLLDLSGCFPSRDSTEMKGIMGKSLRVQCQYKKEYRTCGKYWCKGPSRLDCPTIVETKGSEEEVKNGRVSIRDNRLNRRFTVTVENLTAEDAGSYACGIVKNFDLDLLLWFTVSISQENESTTAKSPSTSTLMTRSPGRGSAEPVSMSHPSGSGFQKPEILLPLVLTVLSLLLVGVSLLSWRVVLRRKKGDGKRKALLGHNQVPERTVDDLCYENLELQSKARIMKSPGSDTAASSKEDDNYVTLSLSHLNPATTSSNLSRWISKQEHTEETDYIQIKKT</sequence>
<feature type="signal peptide" evidence="8">
    <location>
        <begin position="1"/>
        <end position="17"/>
    </location>
</feature>
<dbReference type="Proteomes" id="UP000002279">
    <property type="component" value="Chromosome 15"/>
</dbReference>
<dbReference type="Ensembl" id="ENSOANT00000005215.2">
    <property type="protein sequence ID" value="ENSOANP00000005214.2"/>
    <property type="gene ID" value="ENSOANG00000003288.2"/>
</dbReference>
<dbReference type="Bgee" id="ENSOANG00000003288">
    <property type="expression patterns" value="Expressed in ovary and 1 other cell type or tissue"/>
</dbReference>
<gene>
    <name evidence="10" type="primary">LOC100079851</name>
</gene>
<evidence type="ECO:0000259" key="9">
    <source>
        <dbReference type="PROSITE" id="PS50835"/>
    </source>
</evidence>
<dbReference type="InterPro" id="IPR036179">
    <property type="entry name" value="Ig-like_dom_sf"/>
</dbReference>
<accession>F7B7Z5</accession>
<dbReference type="GO" id="GO:0004888">
    <property type="term" value="F:transmembrane signaling receptor activity"/>
    <property type="evidence" value="ECO:0000318"/>
    <property type="project" value="GO_Central"/>
</dbReference>
<dbReference type="FunFam" id="2.60.40.10:FF:000370">
    <property type="entry name" value="CMRF35-like molecule 1"/>
    <property type="match status" value="1"/>
</dbReference>
<keyword evidence="3 8" id="KW-0732">Signal</keyword>
<dbReference type="Pfam" id="PF07686">
    <property type="entry name" value="V-set"/>
    <property type="match status" value="1"/>
</dbReference>
<dbReference type="InterPro" id="IPR050671">
    <property type="entry name" value="CD300_family_receptors"/>
</dbReference>
<feature type="region of interest" description="Disordered" evidence="6">
    <location>
        <begin position="128"/>
        <end position="159"/>
    </location>
</feature>
<dbReference type="CDD" id="cd05716">
    <property type="entry name" value="IgV_pIgR_like"/>
    <property type="match status" value="1"/>
</dbReference>
<comment type="subcellular location">
    <subcellularLocation>
        <location evidence="1">Membrane</location>
    </subcellularLocation>
</comment>
<dbReference type="GO" id="GO:0005886">
    <property type="term" value="C:plasma membrane"/>
    <property type="evidence" value="ECO:0000318"/>
    <property type="project" value="GO_Central"/>
</dbReference>
<dbReference type="Pfam" id="PF15330">
    <property type="entry name" value="SIT"/>
    <property type="match status" value="1"/>
</dbReference>
<organism evidence="10 11">
    <name type="scientific">Ornithorhynchus anatinus</name>
    <name type="common">Duckbill platypus</name>
    <dbReference type="NCBI Taxonomy" id="9258"/>
    <lineage>
        <taxon>Eukaryota</taxon>
        <taxon>Metazoa</taxon>
        <taxon>Chordata</taxon>
        <taxon>Craniata</taxon>
        <taxon>Vertebrata</taxon>
        <taxon>Euteleostomi</taxon>
        <taxon>Mammalia</taxon>
        <taxon>Monotremata</taxon>
        <taxon>Ornithorhynchidae</taxon>
        <taxon>Ornithorhynchus</taxon>
    </lineage>
</organism>
<dbReference type="GO" id="GO:0007165">
    <property type="term" value="P:signal transduction"/>
    <property type="evidence" value="ECO:0000318"/>
    <property type="project" value="GO_Central"/>
</dbReference>
<dbReference type="GeneID" id="100079851"/>
<reference evidence="10" key="3">
    <citation type="submission" date="2025-09" db="UniProtKB">
        <authorList>
            <consortium name="Ensembl"/>
        </authorList>
    </citation>
    <scope>IDENTIFICATION</scope>
    <source>
        <strain evidence="10">Glennie</strain>
    </source>
</reference>
<dbReference type="Gene3D" id="2.60.40.10">
    <property type="entry name" value="Immunoglobulins"/>
    <property type="match status" value="1"/>
</dbReference>
<reference evidence="10 11" key="1">
    <citation type="journal article" date="2008" name="Nature">
        <title>Genome analysis of the platypus reveals unique signatures of evolution.</title>
        <authorList>
            <person name="Warren W.C."/>
            <person name="Hillier L.W."/>
            <person name="Marshall Graves J.A."/>
            <person name="Birney E."/>
            <person name="Ponting C.P."/>
            <person name="Grutzner F."/>
            <person name="Belov K."/>
            <person name="Miller W."/>
            <person name="Clarke L."/>
            <person name="Chinwalla A.T."/>
            <person name="Yang S.P."/>
            <person name="Heger A."/>
            <person name="Locke D.P."/>
            <person name="Miethke P."/>
            <person name="Waters P.D."/>
            <person name="Veyrunes F."/>
            <person name="Fulton L."/>
            <person name="Fulton B."/>
            <person name="Graves T."/>
            <person name="Wallis J."/>
            <person name="Puente X.S."/>
            <person name="Lopez-Otin C."/>
            <person name="Ordonez G.R."/>
            <person name="Eichler E.E."/>
            <person name="Chen L."/>
            <person name="Cheng Z."/>
            <person name="Deakin J.E."/>
            <person name="Alsop A."/>
            <person name="Thompson K."/>
            <person name="Kirby P."/>
            <person name="Papenfuss A.T."/>
            <person name="Wakefield M.J."/>
            <person name="Olender T."/>
            <person name="Lancet D."/>
            <person name="Huttley G.A."/>
            <person name="Smit A.F."/>
            <person name="Pask A."/>
            <person name="Temple-Smith P."/>
            <person name="Batzer M.A."/>
            <person name="Walker J.A."/>
            <person name="Konkel M.K."/>
            <person name="Harris R.S."/>
            <person name="Whittington C.M."/>
            <person name="Wong E.S."/>
            <person name="Gemmell N.J."/>
            <person name="Buschiazzo E."/>
            <person name="Vargas Jentzsch I.M."/>
            <person name="Merkel A."/>
            <person name="Schmitz J."/>
            <person name="Zemann A."/>
            <person name="Churakov G."/>
            <person name="Kriegs J.O."/>
            <person name="Brosius J."/>
            <person name="Murchison E.P."/>
            <person name="Sachidanandam R."/>
            <person name="Smith C."/>
            <person name="Hannon G.J."/>
            <person name="Tsend-Ayush E."/>
            <person name="McMillan D."/>
            <person name="Attenborough R."/>
            <person name="Rens W."/>
            <person name="Ferguson-Smith M."/>
            <person name="Lefevre C.M."/>
            <person name="Sharp J.A."/>
            <person name="Nicholas K.R."/>
            <person name="Ray D.A."/>
            <person name="Kube M."/>
            <person name="Reinhardt R."/>
            <person name="Pringle T.H."/>
            <person name="Taylor J."/>
            <person name="Jones R.C."/>
            <person name="Nixon B."/>
            <person name="Dacheux J.L."/>
            <person name="Niwa H."/>
            <person name="Sekita Y."/>
            <person name="Huang X."/>
            <person name="Stark A."/>
            <person name="Kheradpour P."/>
            <person name="Kellis M."/>
            <person name="Flicek P."/>
            <person name="Chen Y."/>
            <person name="Webber C."/>
            <person name="Hardison R."/>
            <person name="Nelson J."/>
            <person name="Hallsworth-Pepin K."/>
            <person name="Delehaunty K."/>
            <person name="Markovic C."/>
            <person name="Minx P."/>
            <person name="Feng Y."/>
            <person name="Kremitzki C."/>
            <person name="Mitreva M."/>
            <person name="Glasscock J."/>
            <person name="Wylie T."/>
            <person name="Wohldmann P."/>
            <person name="Thiru P."/>
            <person name="Nhan M.N."/>
            <person name="Pohl C.S."/>
            <person name="Smith S.M."/>
            <person name="Hou S."/>
            <person name="Nefedov M."/>
            <person name="de Jong P.J."/>
            <person name="Renfree M.B."/>
            <person name="Mardis E.R."/>
            <person name="Wilson R.K."/>
        </authorList>
    </citation>
    <scope>NUCLEOTIDE SEQUENCE [LARGE SCALE GENOMIC DNA]</scope>
    <source>
        <strain evidence="10 11">Glennie</strain>
    </source>
</reference>
<keyword evidence="4 7" id="KW-0472">Membrane</keyword>
<dbReference type="SUPFAM" id="SSF48726">
    <property type="entry name" value="Immunoglobulin"/>
    <property type="match status" value="1"/>
</dbReference>
<dbReference type="GeneTree" id="ENSGT00940000159622"/>
<feature type="chain" id="PRO_5028228412" description="Ig-like domain-containing protein" evidence="8">
    <location>
        <begin position="18"/>
        <end position="287"/>
    </location>
</feature>
<evidence type="ECO:0000256" key="3">
    <source>
        <dbReference type="ARBA" id="ARBA00022729"/>
    </source>
</evidence>
<dbReference type="OMA" id="WISKQEH"/>
<evidence type="ECO:0000256" key="4">
    <source>
        <dbReference type="ARBA" id="ARBA00023136"/>
    </source>
</evidence>
<reference evidence="10" key="2">
    <citation type="submission" date="2025-08" db="UniProtKB">
        <authorList>
            <consortium name="Ensembl"/>
        </authorList>
    </citation>
    <scope>IDENTIFICATION</scope>
    <source>
        <strain evidence="10">Glennie</strain>
    </source>
</reference>
<dbReference type="AlphaFoldDB" id="F7B7Z5"/>